<sequence length="82" mass="9428">MEETNVGQRETMMDVINASKKIITAQVISKQKFLELEDQVKKLSDRLEGMEEGTKRRNFNLRISSPEDKLEEDINDKGVEGD</sequence>
<evidence type="ECO:0000256" key="1">
    <source>
        <dbReference type="SAM" id="MobiDB-lite"/>
    </source>
</evidence>
<dbReference type="Proteomes" id="UP000824469">
    <property type="component" value="Unassembled WGS sequence"/>
</dbReference>
<organism evidence="2 3">
    <name type="scientific">Taxus chinensis</name>
    <name type="common">Chinese yew</name>
    <name type="synonym">Taxus wallichiana var. chinensis</name>
    <dbReference type="NCBI Taxonomy" id="29808"/>
    <lineage>
        <taxon>Eukaryota</taxon>
        <taxon>Viridiplantae</taxon>
        <taxon>Streptophyta</taxon>
        <taxon>Embryophyta</taxon>
        <taxon>Tracheophyta</taxon>
        <taxon>Spermatophyta</taxon>
        <taxon>Pinopsida</taxon>
        <taxon>Pinidae</taxon>
        <taxon>Conifers II</taxon>
        <taxon>Cupressales</taxon>
        <taxon>Taxaceae</taxon>
        <taxon>Taxus</taxon>
    </lineage>
</organism>
<feature type="non-terminal residue" evidence="2">
    <location>
        <position position="82"/>
    </location>
</feature>
<comment type="caution">
    <text evidence="2">The sequence shown here is derived from an EMBL/GenBank/DDBJ whole genome shotgun (WGS) entry which is preliminary data.</text>
</comment>
<reference evidence="2 3" key="1">
    <citation type="journal article" date="2021" name="Nat. Plants">
        <title>The Taxus genome provides insights into paclitaxel biosynthesis.</title>
        <authorList>
            <person name="Xiong X."/>
            <person name="Gou J."/>
            <person name="Liao Q."/>
            <person name="Li Y."/>
            <person name="Zhou Q."/>
            <person name="Bi G."/>
            <person name="Li C."/>
            <person name="Du R."/>
            <person name="Wang X."/>
            <person name="Sun T."/>
            <person name="Guo L."/>
            <person name="Liang H."/>
            <person name="Lu P."/>
            <person name="Wu Y."/>
            <person name="Zhang Z."/>
            <person name="Ro D.K."/>
            <person name="Shang Y."/>
            <person name="Huang S."/>
            <person name="Yan J."/>
        </authorList>
    </citation>
    <scope>NUCLEOTIDE SEQUENCE [LARGE SCALE GENOMIC DNA]</scope>
    <source>
        <strain evidence="2">Ta-2019</strain>
    </source>
</reference>
<accession>A0AA38LHJ0</accession>
<keyword evidence="3" id="KW-1185">Reference proteome</keyword>
<protein>
    <submittedName>
        <fullName evidence="2">Uncharacterized protein</fullName>
    </submittedName>
</protein>
<evidence type="ECO:0000313" key="3">
    <source>
        <dbReference type="Proteomes" id="UP000824469"/>
    </source>
</evidence>
<gene>
    <name evidence="2" type="ORF">KI387_018555</name>
</gene>
<dbReference type="EMBL" id="JAHRHJ020000003">
    <property type="protein sequence ID" value="KAH9323916.1"/>
    <property type="molecule type" value="Genomic_DNA"/>
</dbReference>
<name>A0AA38LHJ0_TAXCH</name>
<proteinExistence type="predicted"/>
<evidence type="ECO:0000313" key="2">
    <source>
        <dbReference type="EMBL" id="KAH9323916.1"/>
    </source>
</evidence>
<feature type="region of interest" description="Disordered" evidence="1">
    <location>
        <begin position="47"/>
        <end position="82"/>
    </location>
</feature>
<dbReference type="AlphaFoldDB" id="A0AA38LHJ0"/>